<dbReference type="OMA" id="TWFIVLP"/>
<evidence type="ECO:0000313" key="3">
    <source>
        <dbReference type="EMBL" id="CEL96658.1"/>
    </source>
</evidence>
<dbReference type="EMBL" id="CDMY01000243">
    <property type="protein sequence ID" value="CEL96658.1"/>
    <property type="molecule type" value="Genomic_DNA"/>
</dbReference>
<dbReference type="InterPro" id="IPR039987">
    <property type="entry name" value="PGRL1"/>
</dbReference>
<dbReference type="VEuPathDB" id="CryptoDB:Vbra_7638"/>
<evidence type="ECO:0000313" key="4">
    <source>
        <dbReference type="Proteomes" id="UP000041254"/>
    </source>
</evidence>
<gene>
    <name evidence="3" type="ORF">Vbra_7638</name>
</gene>
<name>A0A0G4EJT7_VITBC</name>
<evidence type="ECO:0000256" key="1">
    <source>
        <dbReference type="SAM" id="Phobius"/>
    </source>
</evidence>
<dbReference type="InParanoid" id="A0A0G4EJT7"/>
<accession>A0A0G4EJT7</accession>
<dbReference type="STRING" id="1169540.A0A0G4EJT7"/>
<dbReference type="Proteomes" id="UP000041254">
    <property type="component" value="Unassembled WGS sequence"/>
</dbReference>
<dbReference type="AlphaFoldDB" id="A0A0G4EJT7"/>
<dbReference type="OrthoDB" id="38589at2759"/>
<dbReference type="PhylomeDB" id="A0A0G4EJT7"/>
<keyword evidence="1" id="KW-1133">Transmembrane helix</keyword>
<evidence type="ECO:0008006" key="5">
    <source>
        <dbReference type="Google" id="ProtNLM"/>
    </source>
</evidence>
<dbReference type="PANTHER" id="PTHR31032">
    <property type="entry name" value="PGR5-LIKE PROTEIN 1B, CHLOROPLASTIC"/>
    <property type="match status" value="1"/>
</dbReference>
<dbReference type="GO" id="GO:0009535">
    <property type="term" value="C:chloroplast thylakoid membrane"/>
    <property type="evidence" value="ECO:0007669"/>
    <property type="project" value="InterPro"/>
</dbReference>
<dbReference type="PANTHER" id="PTHR31032:SF1">
    <property type="entry name" value="PGR5-LIKE PROTEIN 1B, CHLOROPLASTIC"/>
    <property type="match status" value="1"/>
</dbReference>
<keyword evidence="1" id="KW-0812">Transmembrane</keyword>
<sequence length="305" mass="33970">MKWVWLSLCAFITRSSGDERLAFVPPSPGAVVPVRPSLILSRRRQAARSVPRMAGEEEDREEFVRLDNCGNPVKLTTAEKERVFLDALQSYYSSGRQALTDGDFDLLKQDLAWEGSDVIFLTRNETLFLNAMSAYMKGQPIMTDEEFDTLKAELRNQGSRIAVTSDPKCAVDTGVCRVTWKKDRIRNYMVYLPWLAVSTVLWSFLAFEFIPVLRSVNPFLNLLIGSPIIWTLAKAGTENLFLRDPLIAYGPCPNCGYQNRILFGDVLGVEGFGASADIVCANCGASLRAQRQSLRVESNPKGVAA</sequence>
<keyword evidence="4" id="KW-1185">Reference proteome</keyword>
<dbReference type="GO" id="GO:0016730">
    <property type="term" value="F:oxidoreductase activity, acting on iron-sulfur proteins as donors"/>
    <property type="evidence" value="ECO:0007669"/>
    <property type="project" value="InterPro"/>
</dbReference>
<proteinExistence type="predicted"/>
<feature type="transmembrane region" description="Helical" evidence="1">
    <location>
        <begin position="191"/>
        <end position="213"/>
    </location>
</feature>
<feature type="signal peptide" evidence="2">
    <location>
        <begin position="1"/>
        <end position="17"/>
    </location>
</feature>
<reference evidence="3 4" key="1">
    <citation type="submission" date="2014-11" db="EMBL/GenBank/DDBJ databases">
        <authorList>
            <person name="Zhu J."/>
            <person name="Qi W."/>
            <person name="Song R."/>
        </authorList>
    </citation>
    <scope>NUCLEOTIDE SEQUENCE [LARGE SCALE GENOMIC DNA]</scope>
</reference>
<keyword evidence="1" id="KW-0472">Membrane</keyword>
<evidence type="ECO:0000256" key="2">
    <source>
        <dbReference type="SAM" id="SignalP"/>
    </source>
</evidence>
<keyword evidence="2" id="KW-0732">Signal</keyword>
<feature type="chain" id="PRO_5005187743" description="PGR5-like protein 1A, chloroplastic" evidence="2">
    <location>
        <begin position="18"/>
        <end position="305"/>
    </location>
</feature>
<protein>
    <recommendedName>
        <fullName evidence="5">PGR5-like protein 1A, chloroplastic</fullName>
    </recommendedName>
</protein>
<organism evidence="3 4">
    <name type="scientific">Vitrella brassicaformis (strain CCMP3155)</name>
    <dbReference type="NCBI Taxonomy" id="1169540"/>
    <lineage>
        <taxon>Eukaryota</taxon>
        <taxon>Sar</taxon>
        <taxon>Alveolata</taxon>
        <taxon>Colpodellida</taxon>
        <taxon>Vitrellaceae</taxon>
        <taxon>Vitrella</taxon>
    </lineage>
</organism>
<dbReference type="GO" id="GO:0009773">
    <property type="term" value="P:photosynthetic electron transport in photosystem I"/>
    <property type="evidence" value="ECO:0007669"/>
    <property type="project" value="InterPro"/>
</dbReference>